<organism evidence="5 6">
    <name type="scientific">Amycolatopsis eburnea</name>
    <dbReference type="NCBI Taxonomy" id="2267691"/>
    <lineage>
        <taxon>Bacteria</taxon>
        <taxon>Bacillati</taxon>
        <taxon>Actinomycetota</taxon>
        <taxon>Actinomycetes</taxon>
        <taxon>Pseudonocardiales</taxon>
        <taxon>Pseudonocardiaceae</taxon>
        <taxon>Amycolatopsis</taxon>
    </lineage>
</organism>
<feature type="domain" description="HTH lacI-type" evidence="4">
    <location>
        <begin position="4"/>
        <end position="58"/>
    </location>
</feature>
<keyword evidence="3" id="KW-0804">Transcription</keyword>
<dbReference type="InterPro" id="IPR046335">
    <property type="entry name" value="LacI/GalR-like_sensor"/>
</dbReference>
<dbReference type="EMBL" id="RSEC01000063">
    <property type="protein sequence ID" value="RSD07870.1"/>
    <property type="molecule type" value="Genomic_DNA"/>
</dbReference>
<dbReference type="Gene3D" id="3.40.50.2300">
    <property type="match status" value="2"/>
</dbReference>
<evidence type="ECO:0000313" key="6">
    <source>
        <dbReference type="Proteomes" id="UP000267081"/>
    </source>
</evidence>
<dbReference type="PANTHER" id="PTHR30146:SF155">
    <property type="entry name" value="ALANINE RACEMASE"/>
    <property type="match status" value="1"/>
</dbReference>
<dbReference type="CDD" id="cd01392">
    <property type="entry name" value="HTH_LacI"/>
    <property type="match status" value="1"/>
</dbReference>
<evidence type="ECO:0000256" key="1">
    <source>
        <dbReference type="ARBA" id="ARBA00023015"/>
    </source>
</evidence>
<dbReference type="GO" id="GO:0000976">
    <property type="term" value="F:transcription cis-regulatory region binding"/>
    <property type="evidence" value="ECO:0007669"/>
    <property type="project" value="TreeGrafter"/>
</dbReference>
<dbReference type="GO" id="GO:0003700">
    <property type="term" value="F:DNA-binding transcription factor activity"/>
    <property type="evidence" value="ECO:0007669"/>
    <property type="project" value="TreeGrafter"/>
</dbReference>
<accession>A0A3R9DW93</accession>
<evidence type="ECO:0000256" key="3">
    <source>
        <dbReference type="ARBA" id="ARBA00023163"/>
    </source>
</evidence>
<dbReference type="RefSeq" id="WP_125316140.1">
    <property type="nucleotide sequence ID" value="NZ_RSEC01000063.1"/>
</dbReference>
<dbReference type="Pfam" id="PF13377">
    <property type="entry name" value="Peripla_BP_3"/>
    <property type="match status" value="1"/>
</dbReference>
<dbReference type="SMART" id="SM00354">
    <property type="entry name" value="HTH_LACI"/>
    <property type="match status" value="1"/>
</dbReference>
<sequence length="315" mass="31838">MKRPTITDIAREAGVSKGAVSYALNGRPGVSEATRERITEIARRLGWSPSSTARALAGGRTGAIGLVLDRAPDVLGIEPFLVALLEGVERELGPVSLLLPVRGPGHRKVDGLLLAGPRCPAPGVPAVRLGGPPGPPGVPSVWVDDAAAAAEVLGYLAALGHRRVVRIAGPAVFADPAARAAAFTAAAARMGFLAVGTADAATVEAGAGVAHRVLAVPRPPTALVCDTDVLAVAALAAARELGLAVPGDVSVVSWDDSPLCRLVRPALTAVRRPLAELGALAAVVLRELLVGEEAADVCAPRPSLVTRGSTGPARG</sequence>
<dbReference type="SUPFAM" id="SSF47413">
    <property type="entry name" value="lambda repressor-like DNA-binding domains"/>
    <property type="match status" value="1"/>
</dbReference>
<evidence type="ECO:0000313" key="5">
    <source>
        <dbReference type="EMBL" id="RSD07870.1"/>
    </source>
</evidence>
<keyword evidence="2" id="KW-0238">DNA-binding</keyword>
<gene>
    <name evidence="5" type="ORF">EIY87_44595</name>
</gene>
<dbReference type="Gene3D" id="1.10.260.40">
    <property type="entry name" value="lambda repressor-like DNA-binding domains"/>
    <property type="match status" value="1"/>
</dbReference>
<reference evidence="5 6" key="1">
    <citation type="submission" date="2018-12" db="EMBL/GenBank/DDBJ databases">
        <title>Amycolatopsis eburnea sp. nov. actinomycete associate with arbuscular mycorrhiza fungal spore.</title>
        <authorList>
            <person name="Lumyong S."/>
            <person name="Chaiya L."/>
        </authorList>
    </citation>
    <scope>NUCLEOTIDE SEQUENCE [LARGE SCALE GENOMIC DNA]</scope>
    <source>
        <strain evidence="5 6">GLM-1</strain>
    </source>
</reference>
<proteinExistence type="predicted"/>
<dbReference type="Pfam" id="PF00356">
    <property type="entry name" value="LacI"/>
    <property type="match status" value="1"/>
</dbReference>
<protein>
    <submittedName>
        <fullName evidence="5">LacI family transcriptional regulator</fullName>
    </submittedName>
</protein>
<dbReference type="InterPro" id="IPR010982">
    <property type="entry name" value="Lambda_DNA-bd_dom_sf"/>
</dbReference>
<comment type="caution">
    <text evidence="5">The sequence shown here is derived from an EMBL/GenBank/DDBJ whole genome shotgun (WGS) entry which is preliminary data.</text>
</comment>
<dbReference type="PROSITE" id="PS50932">
    <property type="entry name" value="HTH_LACI_2"/>
    <property type="match status" value="1"/>
</dbReference>
<dbReference type="PROSITE" id="PS00356">
    <property type="entry name" value="HTH_LACI_1"/>
    <property type="match status" value="1"/>
</dbReference>
<dbReference type="InterPro" id="IPR028082">
    <property type="entry name" value="Peripla_BP_I"/>
</dbReference>
<dbReference type="AlphaFoldDB" id="A0A3R9DW93"/>
<evidence type="ECO:0000259" key="4">
    <source>
        <dbReference type="PROSITE" id="PS50932"/>
    </source>
</evidence>
<dbReference type="InterPro" id="IPR000843">
    <property type="entry name" value="HTH_LacI"/>
</dbReference>
<keyword evidence="1" id="KW-0805">Transcription regulation</keyword>
<dbReference type="SUPFAM" id="SSF53822">
    <property type="entry name" value="Periplasmic binding protein-like I"/>
    <property type="match status" value="1"/>
</dbReference>
<dbReference type="OrthoDB" id="1938857at2"/>
<keyword evidence="6" id="KW-1185">Reference proteome</keyword>
<dbReference type="PANTHER" id="PTHR30146">
    <property type="entry name" value="LACI-RELATED TRANSCRIPTIONAL REPRESSOR"/>
    <property type="match status" value="1"/>
</dbReference>
<dbReference type="Proteomes" id="UP000267081">
    <property type="component" value="Unassembled WGS sequence"/>
</dbReference>
<evidence type="ECO:0000256" key="2">
    <source>
        <dbReference type="ARBA" id="ARBA00023125"/>
    </source>
</evidence>
<name>A0A3R9DW93_9PSEU</name>